<dbReference type="AlphaFoldDB" id="A0A645F2F9"/>
<organism evidence="1">
    <name type="scientific">bioreactor metagenome</name>
    <dbReference type="NCBI Taxonomy" id="1076179"/>
    <lineage>
        <taxon>unclassified sequences</taxon>
        <taxon>metagenomes</taxon>
        <taxon>ecological metagenomes</taxon>
    </lineage>
</organism>
<evidence type="ECO:0000313" key="1">
    <source>
        <dbReference type="EMBL" id="MPN08441.1"/>
    </source>
</evidence>
<dbReference type="EMBL" id="VSSQ01054490">
    <property type="protein sequence ID" value="MPN08441.1"/>
    <property type="molecule type" value="Genomic_DNA"/>
</dbReference>
<name>A0A645F2F9_9ZZZZ</name>
<reference evidence="1" key="1">
    <citation type="submission" date="2019-08" db="EMBL/GenBank/DDBJ databases">
        <authorList>
            <person name="Kucharzyk K."/>
            <person name="Murdoch R.W."/>
            <person name="Higgins S."/>
            <person name="Loffler F."/>
        </authorList>
    </citation>
    <scope>NUCLEOTIDE SEQUENCE</scope>
</reference>
<gene>
    <name evidence="1" type="ORF">SDC9_155723</name>
</gene>
<accession>A0A645F2F9</accession>
<sequence length="72" mass="8440">MQISVRREAEEVKHLVEHGRVLPRRQYPHVKIFLFHQRDNDGSHLDCLGSRPDNAYDLFLIHYGASLSVKRS</sequence>
<protein>
    <submittedName>
        <fullName evidence="1">Uncharacterized protein</fullName>
    </submittedName>
</protein>
<proteinExistence type="predicted"/>
<comment type="caution">
    <text evidence="1">The sequence shown here is derived from an EMBL/GenBank/DDBJ whole genome shotgun (WGS) entry which is preliminary data.</text>
</comment>